<evidence type="ECO:0000256" key="3">
    <source>
        <dbReference type="ARBA" id="ARBA00022741"/>
    </source>
</evidence>
<dbReference type="KEGG" id="clg:Calag_0225"/>
<dbReference type="InterPro" id="IPR029001">
    <property type="entry name" value="ITPase-like_fam"/>
</dbReference>
<evidence type="ECO:0000256" key="7">
    <source>
        <dbReference type="HAMAP-Rule" id="MF_01405"/>
    </source>
</evidence>
<keyword evidence="3 7" id="KW-0547">Nucleotide-binding</keyword>
<keyword evidence="9" id="KW-0175">Coiled coil</keyword>
<comment type="catalytic activity">
    <reaction evidence="7">
        <text>ITP + H2O = IMP + diphosphate + H(+)</text>
        <dbReference type="Rhea" id="RHEA:29399"/>
        <dbReference type="ChEBI" id="CHEBI:15377"/>
        <dbReference type="ChEBI" id="CHEBI:15378"/>
        <dbReference type="ChEBI" id="CHEBI:33019"/>
        <dbReference type="ChEBI" id="CHEBI:58053"/>
        <dbReference type="ChEBI" id="CHEBI:61402"/>
        <dbReference type="EC" id="3.6.1.66"/>
    </reaction>
</comment>
<feature type="active site" description="Proton acceptor" evidence="7">
    <location>
        <position position="75"/>
    </location>
</feature>
<keyword evidence="5 7" id="KW-0460">Magnesium</keyword>
<keyword evidence="2 7" id="KW-0479">Metal-binding</keyword>
<dbReference type="InterPro" id="IPR002637">
    <property type="entry name" value="RdgB/HAM1"/>
</dbReference>
<dbReference type="GO" id="GO:0036220">
    <property type="term" value="F:ITP diphosphatase activity"/>
    <property type="evidence" value="ECO:0007669"/>
    <property type="project" value="UniProtKB-UniRule"/>
</dbReference>
<feature type="binding site" evidence="7">
    <location>
        <begin position="17"/>
        <end position="22"/>
    </location>
    <ligand>
        <name>substrate</name>
    </ligand>
</feature>
<dbReference type="Pfam" id="PF01725">
    <property type="entry name" value="Ham1p_like"/>
    <property type="match status" value="1"/>
</dbReference>
<feature type="binding site" evidence="7">
    <location>
        <begin position="150"/>
        <end position="153"/>
    </location>
    <ligand>
        <name>substrate</name>
    </ligand>
</feature>
<proteinExistence type="inferred from homology"/>
<dbReference type="NCBIfam" id="TIGR00042">
    <property type="entry name" value="RdgB/HAM1 family non-canonical purine NTP pyrophosphatase"/>
    <property type="match status" value="1"/>
</dbReference>
<keyword evidence="11" id="KW-1185">Reference proteome</keyword>
<dbReference type="GO" id="GO:0000166">
    <property type="term" value="F:nucleotide binding"/>
    <property type="evidence" value="ECO:0007669"/>
    <property type="project" value="UniProtKB-KW"/>
</dbReference>
<organism evidence="10 11">
    <name type="scientific">Caldisphaera lagunensis (strain DSM 15908 / JCM 11604 / ANMR 0165 / IC-154)</name>
    <dbReference type="NCBI Taxonomy" id="1056495"/>
    <lineage>
        <taxon>Archaea</taxon>
        <taxon>Thermoproteota</taxon>
        <taxon>Thermoprotei</taxon>
        <taxon>Acidilobales</taxon>
        <taxon>Caldisphaeraceae</taxon>
        <taxon>Caldisphaera</taxon>
    </lineage>
</organism>
<evidence type="ECO:0000313" key="11">
    <source>
        <dbReference type="Proteomes" id="UP000010469"/>
    </source>
</evidence>
<evidence type="ECO:0000256" key="1">
    <source>
        <dbReference type="ARBA" id="ARBA00008023"/>
    </source>
</evidence>
<comment type="cofactor">
    <cofactor evidence="7">
        <name>Mg(2+)</name>
        <dbReference type="ChEBI" id="CHEBI:18420"/>
    </cofactor>
    <text evidence="7">Binds 1 Mg(2+) ion per subunit.</text>
</comment>
<evidence type="ECO:0000256" key="4">
    <source>
        <dbReference type="ARBA" id="ARBA00022801"/>
    </source>
</evidence>
<dbReference type="GO" id="GO:0009117">
    <property type="term" value="P:nucleotide metabolic process"/>
    <property type="evidence" value="ECO:0007669"/>
    <property type="project" value="UniProtKB-KW"/>
</dbReference>
<dbReference type="GO" id="GO:0009146">
    <property type="term" value="P:purine nucleoside triphosphate catabolic process"/>
    <property type="evidence" value="ECO:0007669"/>
    <property type="project" value="UniProtKB-UniRule"/>
</dbReference>
<dbReference type="EMBL" id="CP003378">
    <property type="protein sequence ID" value="AFZ70007.1"/>
    <property type="molecule type" value="Genomic_DNA"/>
</dbReference>
<feature type="binding site" evidence="7">
    <location>
        <position position="173"/>
    </location>
    <ligand>
        <name>substrate</name>
    </ligand>
</feature>
<accession>L0AA55</accession>
<keyword evidence="6 7" id="KW-0546">Nucleotide metabolism</keyword>
<dbReference type="GO" id="GO:0017111">
    <property type="term" value="F:ribonucleoside triphosphate phosphatase activity"/>
    <property type="evidence" value="ECO:0007669"/>
    <property type="project" value="InterPro"/>
</dbReference>
<evidence type="ECO:0000256" key="9">
    <source>
        <dbReference type="SAM" id="Coils"/>
    </source>
</evidence>
<dbReference type="GeneID" id="14211485"/>
<dbReference type="GO" id="GO:0036222">
    <property type="term" value="F:XTP diphosphatase activity"/>
    <property type="evidence" value="ECO:0007669"/>
    <property type="project" value="UniProtKB-UniRule"/>
</dbReference>
<gene>
    <name evidence="10" type="ordered locus">Calag_0225</name>
</gene>
<dbReference type="Gene3D" id="3.90.950.10">
    <property type="match status" value="1"/>
</dbReference>
<dbReference type="EC" id="3.6.1.66" evidence="7"/>
<feature type="binding site" evidence="7">
    <location>
        <begin position="178"/>
        <end position="179"/>
    </location>
    <ligand>
        <name>substrate</name>
    </ligand>
</feature>
<dbReference type="OrthoDB" id="372108at2157"/>
<dbReference type="GO" id="GO:0035870">
    <property type="term" value="F:dITP diphosphatase activity"/>
    <property type="evidence" value="ECO:0007669"/>
    <property type="project" value="UniProtKB-UniRule"/>
</dbReference>
<name>L0AA55_CALLD</name>
<dbReference type="eggNOG" id="arCOG04184">
    <property type="taxonomic scope" value="Archaea"/>
</dbReference>
<comment type="similarity">
    <text evidence="1 7 8">Belongs to the HAM1 NTPase family.</text>
</comment>
<evidence type="ECO:0000256" key="8">
    <source>
        <dbReference type="RuleBase" id="RU003781"/>
    </source>
</evidence>
<dbReference type="AlphaFoldDB" id="L0AA55"/>
<dbReference type="RefSeq" id="WP_015231905.1">
    <property type="nucleotide sequence ID" value="NC_019791.1"/>
</dbReference>
<comment type="function">
    <text evidence="7">Pyrophosphatase that catalyzes the hydrolysis of nucleoside triphosphates to their monophosphate derivatives, with a high preference for the non-canonical purine nucleotides XTP (xanthosine triphosphate), dITP (deoxyinosine triphosphate) and ITP. Seems to function as a house-cleaning enzyme that removes non-canonical purine nucleotides from the nucleotide pool, thus preventing their incorporation into DNA/RNA and avoiding chromosomal lesions.</text>
</comment>
<keyword evidence="4 7" id="KW-0378">Hydrolase</keyword>
<dbReference type="PANTHER" id="PTHR11067:SF9">
    <property type="entry name" value="INOSINE TRIPHOSPHATE PYROPHOSPHATASE"/>
    <property type="match status" value="1"/>
</dbReference>
<comment type="subunit">
    <text evidence="7">Homodimer.</text>
</comment>
<protein>
    <recommendedName>
        <fullName evidence="7">dITP/XTP pyrophosphatase</fullName>
        <ecNumber evidence="7">3.6.1.66</ecNumber>
    </recommendedName>
    <alternativeName>
        <fullName evidence="7">Non-canonical purine NTP pyrophosphatase</fullName>
    </alternativeName>
    <alternativeName>
        <fullName evidence="7">Non-standard purine NTP pyrophosphatase</fullName>
    </alternativeName>
    <alternativeName>
        <fullName evidence="7">Nucleoside-triphosphate diphosphatase</fullName>
    </alternativeName>
    <alternativeName>
        <fullName evidence="7">Nucleoside-triphosphate pyrophosphatase</fullName>
        <shortName evidence="7">NTPase</shortName>
    </alternativeName>
</protein>
<dbReference type="STRING" id="1056495.Calag_0225"/>
<dbReference type="Proteomes" id="UP000010469">
    <property type="component" value="Chromosome"/>
</dbReference>
<dbReference type="GO" id="GO:0046872">
    <property type="term" value="F:metal ion binding"/>
    <property type="evidence" value="ECO:0007669"/>
    <property type="project" value="UniProtKB-KW"/>
</dbReference>
<sequence>MSGKEEQFGKLSICIVSQNEGKIKEIQNILDNFNIKLKKCNAEKIEIQDEDIDKIAIYAALNAYKSVKEPLLVDDSALYIRSLNNFPGAYTNFVYKTIGIKGILKLMEGINDRFAFFKTSLVYIDENGYKLFNGIVEGNIAYEPRGKHGFGFDPIFIPMNCNKTFSEMDINEKNNYSHRSKAVNEFAKWIITKKL</sequence>
<dbReference type="FunCoup" id="L0AA55">
    <property type="interactions" value="193"/>
</dbReference>
<feature type="binding site" evidence="7">
    <location>
        <position position="76"/>
    </location>
    <ligand>
        <name>substrate</name>
    </ligand>
</feature>
<evidence type="ECO:0000256" key="2">
    <source>
        <dbReference type="ARBA" id="ARBA00022723"/>
    </source>
</evidence>
<feature type="binding site" evidence="7">
    <location>
        <position position="46"/>
    </location>
    <ligand>
        <name>Mg(2+)</name>
        <dbReference type="ChEBI" id="CHEBI:18420"/>
    </ligand>
</feature>
<dbReference type="InterPro" id="IPR020922">
    <property type="entry name" value="dITP/XTP_pyrophosphatase"/>
</dbReference>
<feature type="binding site" evidence="7">
    <location>
        <position position="75"/>
    </location>
    <ligand>
        <name>Mg(2+)</name>
        <dbReference type="ChEBI" id="CHEBI:18420"/>
    </ligand>
</feature>
<dbReference type="HOGENOM" id="CLU_082080_1_0_2"/>
<dbReference type="InParanoid" id="L0AA55"/>
<dbReference type="CDD" id="cd00515">
    <property type="entry name" value="HAM1"/>
    <property type="match status" value="1"/>
</dbReference>
<dbReference type="NCBIfam" id="NF011396">
    <property type="entry name" value="PRK14821.1"/>
    <property type="match status" value="1"/>
</dbReference>
<comment type="catalytic activity">
    <reaction evidence="7">
        <text>XTP + H2O = XMP + diphosphate + H(+)</text>
        <dbReference type="Rhea" id="RHEA:28610"/>
        <dbReference type="ChEBI" id="CHEBI:15377"/>
        <dbReference type="ChEBI" id="CHEBI:15378"/>
        <dbReference type="ChEBI" id="CHEBI:33019"/>
        <dbReference type="ChEBI" id="CHEBI:57464"/>
        <dbReference type="ChEBI" id="CHEBI:61314"/>
        <dbReference type="EC" id="3.6.1.66"/>
    </reaction>
</comment>
<dbReference type="PANTHER" id="PTHR11067">
    <property type="entry name" value="INOSINE TRIPHOSPHATE PYROPHOSPHATASE/HAM1 PROTEIN"/>
    <property type="match status" value="1"/>
</dbReference>
<evidence type="ECO:0000313" key="10">
    <source>
        <dbReference type="EMBL" id="AFZ70007.1"/>
    </source>
</evidence>
<reference evidence="11" key="1">
    <citation type="submission" date="2012-03" db="EMBL/GenBank/DDBJ databases">
        <title>Complete genome of Caldisphaera lagunensis DSM 15908.</title>
        <authorList>
            <person name="Lucas S."/>
            <person name="Copeland A."/>
            <person name="Lapidus A."/>
            <person name="Glavina del Rio T."/>
            <person name="Dalin E."/>
            <person name="Tice H."/>
            <person name="Bruce D."/>
            <person name="Goodwin L."/>
            <person name="Pitluck S."/>
            <person name="Peters L."/>
            <person name="Mikhailova N."/>
            <person name="Teshima H."/>
            <person name="Kyrpides N."/>
            <person name="Mavromatis K."/>
            <person name="Ivanova N."/>
            <person name="Brettin T."/>
            <person name="Detter J.C."/>
            <person name="Han C."/>
            <person name="Larimer F."/>
            <person name="Land M."/>
            <person name="Hauser L."/>
            <person name="Markowitz V."/>
            <person name="Cheng J.-F."/>
            <person name="Hugenholtz P."/>
            <person name="Woyke T."/>
            <person name="Wu D."/>
            <person name="Spring S."/>
            <person name="Schroeder M."/>
            <person name="Brambilla E."/>
            <person name="Klenk H.-P."/>
            <person name="Eisen J.A."/>
        </authorList>
    </citation>
    <scope>NUCLEOTIDE SEQUENCE [LARGE SCALE GENOMIC DNA]</scope>
    <source>
        <strain evidence="11">DSM 15908 / JCM 11604 / IC-154</strain>
    </source>
</reference>
<dbReference type="GO" id="GO:0005737">
    <property type="term" value="C:cytoplasm"/>
    <property type="evidence" value="ECO:0007669"/>
    <property type="project" value="TreeGrafter"/>
</dbReference>
<evidence type="ECO:0000256" key="5">
    <source>
        <dbReference type="ARBA" id="ARBA00022842"/>
    </source>
</evidence>
<dbReference type="HAMAP" id="MF_01405">
    <property type="entry name" value="Non_canon_purine_NTPase"/>
    <property type="match status" value="1"/>
</dbReference>
<evidence type="ECO:0000256" key="6">
    <source>
        <dbReference type="ARBA" id="ARBA00023080"/>
    </source>
</evidence>
<feature type="coiled-coil region" evidence="9">
    <location>
        <begin position="23"/>
        <end position="50"/>
    </location>
</feature>
<comment type="catalytic activity">
    <reaction evidence="7">
        <text>dITP + H2O = dIMP + diphosphate + H(+)</text>
        <dbReference type="Rhea" id="RHEA:28342"/>
        <dbReference type="ChEBI" id="CHEBI:15377"/>
        <dbReference type="ChEBI" id="CHEBI:15378"/>
        <dbReference type="ChEBI" id="CHEBI:33019"/>
        <dbReference type="ChEBI" id="CHEBI:61194"/>
        <dbReference type="ChEBI" id="CHEBI:61382"/>
        <dbReference type="EC" id="3.6.1.66"/>
    </reaction>
</comment>
<dbReference type="SUPFAM" id="SSF52972">
    <property type="entry name" value="ITPase-like"/>
    <property type="match status" value="1"/>
</dbReference>